<protein>
    <recommendedName>
        <fullName evidence="3">Ig-like domain-containing protein</fullName>
    </recommendedName>
</protein>
<dbReference type="EMBL" id="JAZDQP010000023">
    <property type="protein sequence ID" value="MEE1869607.1"/>
    <property type="molecule type" value="Genomic_DNA"/>
</dbReference>
<organism evidence="1 2">
    <name type="scientific">Pseudomonas auratipiscis</name>
    <dbReference type="NCBI Taxonomy" id="3115853"/>
    <lineage>
        <taxon>Bacteria</taxon>
        <taxon>Pseudomonadati</taxon>
        <taxon>Pseudomonadota</taxon>
        <taxon>Gammaproteobacteria</taxon>
        <taxon>Pseudomonadales</taxon>
        <taxon>Pseudomonadaceae</taxon>
        <taxon>Pseudomonas</taxon>
    </lineage>
</organism>
<proteinExistence type="predicted"/>
<sequence>MSISGYQPLFMFCIAWGFLMGKSSTLHLALFTDENLPIPRVPAVVKDEAGNDNPEGIVARSALDLPLEVVVPEWDFSTRPGVADVLELGWRPEGAAFYPIDSQTLMPPIAPGDKALHVPANLLLQGSFSLSYRVTRLGNTTDSFIKRITVDRLPPNENQRPSAAQFPDDLVGVITDDYLIEHGEVVARVPPYLGLQALDRAVFYWSELDPLPDDTVELGARTFTQADIDAKYLPLPVAEEAVRAGGAGRRFLSYRLYDLAGNESPLSYVAPIQVDLVPAPSNLPAPRVPLSVRGFIDRQHARDGADGQGGVTVEIDAYDNALPNHFVVLSWGSQELLEFPVDPSAFPLVVYVPWRKLIGDGLGPDRVQVSYRIRYGASYSQPSPSTLVSFDFTIAGQDHANAPALLNPTLALVEVRGVLGRPNQLTAQDEGLDAHVLLTLFEDPQPGEYLEVFWGAVVEPAARYDVQPGDVAGKQLDLLVPWRIVEQDKNNVALPVYYVTNNGVNQQQALATAVSVVIVPIEGLPTPEFPHADLHGYLNCGTVPALWTGVTIHVAGDENFAQGDLVEVTWQGFKSLGGNGPIPSTQLVISRVLSLGDAKDGFDVVVLPYSTHIEPLIDNASATASYNLIKADGGFGRSARELVSVTRKMPSGDICGPDKDR</sequence>
<keyword evidence="2" id="KW-1185">Reference proteome</keyword>
<evidence type="ECO:0000313" key="2">
    <source>
        <dbReference type="Proteomes" id="UP001307839"/>
    </source>
</evidence>
<accession>A0AB35X261</accession>
<gene>
    <name evidence="1" type="ORF">V0R53_24795</name>
</gene>
<dbReference type="RefSeq" id="WP_330080816.1">
    <property type="nucleotide sequence ID" value="NZ_JAZDCU010000023.1"/>
</dbReference>
<evidence type="ECO:0008006" key="3">
    <source>
        <dbReference type="Google" id="ProtNLM"/>
    </source>
</evidence>
<reference evidence="1 2" key="1">
    <citation type="submission" date="2024-01" db="EMBL/GenBank/DDBJ databases">
        <title>Unpublished Manusciprt.</title>
        <authorList>
            <person name="Duman M."/>
            <person name="Valdes E.G."/>
            <person name="Ajmi N."/>
            <person name="Altun S."/>
            <person name="Saticioglu I.B."/>
        </authorList>
    </citation>
    <scope>NUCLEOTIDE SEQUENCE [LARGE SCALE GENOMIC DNA]</scope>
    <source>
        <strain evidence="1 2">120P</strain>
    </source>
</reference>
<comment type="caution">
    <text evidence="1">The sequence shown here is derived from an EMBL/GenBank/DDBJ whole genome shotgun (WGS) entry which is preliminary data.</text>
</comment>
<dbReference type="AlphaFoldDB" id="A0AB35X261"/>
<evidence type="ECO:0000313" key="1">
    <source>
        <dbReference type="EMBL" id="MEE1869607.1"/>
    </source>
</evidence>
<dbReference type="Proteomes" id="UP001307839">
    <property type="component" value="Unassembled WGS sequence"/>
</dbReference>
<name>A0AB35X261_9PSED</name>